<gene>
    <name evidence="2" type="ORF">QE152_g30080</name>
</gene>
<dbReference type="AlphaFoldDB" id="A0AAW1JFU0"/>
<dbReference type="EMBL" id="JASPKY010000396">
    <property type="protein sequence ID" value="KAK9702239.1"/>
    <property type="molecule type" value="Genomic_DNA"/>
</dbReference>
<organism evidence="2 3">
    <name type="scientific">Popillia japonica</name>
    <name type="common">Japanese beetle</name>
    <dbReference type="NCBI Taxonomy" id="7064"/>
    <lineage>
        <taxon>Eukaryota</taxon>
        <taxon>Metazoa</taxon>
        <taxon>Ecdysozoa</taxon>
        <taxon>Arthropoda</taxon>
        <taxon>Hexapoda</taxon>
        <taxon>Insecta</taxon>
        <taxon>Pterygota</taxon>
        <taxon>Neoptera</taxon>
        <taxon>Endopterygota</taxon>
        <taxon>Coleoptera</taxon>
        <taxon>Polyphaga</taxon>
        <taxon>Scarabaeiformia</taxon>
        <taxon>Scarabaeidae</taxon>
        <taxon>Rutelinae</taxon>
        <taxon>Popillia</taxon>
    </lineage>
</organism>
<name>A0AAW1JFU0_POPJA</name>
<reference evidence="2 3" key="1">
    <citation type="journal article" date="2024" name="BMC Genomics">
        <title>De novo assembly and annotation of Popillia japonica's genome with initial clues to its potential as an invasive pest.</title>
        <authorList>
            <person name="Cucini C."/>
            <person name="Boschi S."/>
            <person name="Funari R."/>
            <person name="Cardaioli E."/>
            <person name="Iannotti N."/>
            <person name="Marturano G."/>
            <person name="Paoli F."/>
            <person name="Bruttini M."/>
            <person name="Carapelli A."/>
            <person name="Frati F."/>
            <person name="Nardi F."/>
        </authorList>
    </citation>
    <scope>NUCLEOTIDE SEQUENCE [LARGE SCALE GENOMIC DNA]</scope>
    <source>
        <strain evidence="2">DMR45628</strain>
    </source>
</reference>
<feature type="region of interest" description="Disordered" evidence="1">
    <location>
        <begin position="61"/>
        <end position="91"/>
    </location>
</feature>
<protein>
    <submittedName>
        <fullName evidence="2">Uncharacterized protein</fullName>
    </submittedName>
</protein>
<accession>A0AAW1JFU0</accession>
<evidence type="ECO:0000256" key="1">
    <source>
        <dbReference type="SAM" id="MobiDB-lite"/>
    </source>
</evidence>
<keyword evidence="3" id="KW-1185">Reference proteome</keyword>
<evidence type="ECO:0000313" key="3">
    <source>
        <dbReference type="Proteomes" id="UP001458880"/>
    </source>
</evidence>
<dbReference type="Proteomes" id="UP001458880">
    <property type="component" value="Unassembled WGS sequence"/>
</dbReference>
<sequence>MGKGHNIFNTMPQATEQEQACEIIWNVYKFFKEHKPEGDILVTVTEATGISRRTAARIIGEGRSIDEGTSSSFATPKPGLKKSSPKSSIDNCGEEAIRRTIHNFHITHKKRPTLGAAYNGTRDDVDGKKTTDNRKLLLEKTDIRQLRYKYIRQISKYRAEGRPILYTDETQQQYPYYPI</sequence>
<evidence type="ECO:0000313" key="2">
    <source>
        <dbReference type="EMBL" id="KAK9702239.1"/>
    </source>
</evidence>
<comment type="caution">
    <text evidence="2">The sequence shown here is derived from an EMBL/GenBank/DDBJ whole genome shotgun (WGS) entry which is preliminary data.</text>
</comment>
<proteinExistence type="predicted"/>